<accession>A0A8S5V3G5</accession>
<reference evidence="1" key="1">
    <citation type="journal article" date="2021" name="Proc. Natl. Acad. Sci. U.S.A.">
        <title>A Catalog of Tens of Thousands of Viruses from Human Metagenomes Reveals Hidden Associations with Chronic Diseases.</title>
        <authorList>
            <person name="Tisza M.J."/>
            <person name="Buck C.B."/>
        </authorList>
    </citation>
    <scope>NUCLEOTIDE SEQUENCE</scope>
    <source>
        <strain evidence="1">CtVfb8</strain>
    </source>
</reference>
<protein>
    <submittedName>
        <fullName evidence="1">Uncharacterized protein</fullName>
    </submittedName>
</protein>
<dbReference type="EMBL" id="BK016189">
    <property type="protein sequence ID" value="DAG01238.1"/>
    <property type="molecule type" value="Genomic_DNA"/>
</dbReference>
<organism evidence="1">
    <name type="scientific">Caudovirales sp. ctVfb8</name>
    <dbReference type="NCBI Taxonomy" id="2825766"/>
    <lineage>
        <taxon>Viruses</taxon>
        <taxon>Duplodnaviria</taxon>
        <taxon>Heunggongvirae</taxon>
        <taxon>Uroviricota</taxon>
        <taxon>Caudoviricetes</taxon>
    </lineage>
</organism>
<proteinExistence type="predicted"/>
<sequence>MKLEIQSLGVTPLGFLVVESLDNSGSNTSCIKLSSNSSKY</sequence>
<evidence type="ECO:0000313" key="1">
    <source>
        <dbReference type="EMBL" id="DAG01238.1"/>
    </source>
</evidence>
<name>A0A8S5V3G5_9CAUD</name>